<dbReference type="EMBL" id="JADCLJ010000006">
    <property type="protein sequence ID" value="MBE4906829.1"/>
    <property type="molecule type" value="Genomic_DNA"/>
</dbReference>
<gene>
    <name evidence="2" type="ORF">IMZ08_01995</name>
</gene>
<reference evidence="2 3" key="1">
    <citation type="submission" date="2020-10" db="EMBL/GenBank/DDBJ databases">
        <title>Bacillus sp. HD4P25, an endophyte from a halophyte.</title>
        <authorList>
            <person name="Sun J.-Q."/>
        </authorList>
    </citation>
    <scope>NUCLEOTIDE SEQUENCE [LARGE SCALE GENOMIC DNA]</scope>
    <source>
        <strain evidence="2 3">YIM 93174</strain>
    </source>
</reference>
<dbReference type="InterPro" id="IPR024987">
    <property type="entry name" value="DUF3889"/>
</dbReference>
<dbReference type="Pfam" id="PF13028">
    <property type="entry name" value="DUF3889"/>
    <property type="match status" value="1"/>
</dbReference>
<dbReference type="Proteomes" id="UP001516662">
    <property type="component" value="Unassembled WGS sequence"/>
</dbReference>
<feature type="signal peptide" evidence="1">
    <location>
        <begin position="1"/>
        <end position="21"/>
    </location>
</feature>
<protein>
    <submittedName>
        <fullName evidence="2">DUF3889 domain-containing protein</fullName>
    </submittedName>
</protein>
<keyword evidence="1" id="KW-0732">Signal</keyword>
<organism evidence="2 3">
    <name type="scientific">Litchfieldia luteola</name>
    <dbReference type="NCBI Taxonomy" id="682179"/>
    <lineage>
        <taxon>Bacteria</taxon>
        <taxon>Bacillati</taxon>
        <taxon>Bacillota</taxon>
        <taxon>Bacilli</taxon>
        <taxon>Bacillales</taxon>
        <taxon>Bacillaceae</taxon>
        <taxon>Litchfieldia</taxon>
    </lineage>
</organism>
<evidence type="ECO:0000313" key="3">
    <source>
        <dbReference type="Proteomes" id="UP001516662"/>
    </source>
</evidence>
<accession>A0ABR9QEB2</accession>
<sequence length="109" mass="12531">MKNTTYKHCLVAFLVSIFALAQLGSTAYAQPEDYKKWSRIAVDVVKLNYPDAQVSDYDYKGRKEISDTQAQDTFELQVKEENRTKNVNVYVTFNPKTNSVITVSLEEIR</sequence>
<comment type="caution">
    <text evidence="2">The sequence shown here is derived from an EMBL/GenBank/DDBJ whole genome shotgun (WGS) entry which is preliminary data.</text>
</comment>
<feature type="chain" id="PRO_5045557333" evidence="1">
    <location>
        <begin position="22"/>
        <end position="109"/>
    </location>
</feature>
<dbReference type="RefSeq" id="WP_193534317.1">
    <property type="nucleotide sequence ID" value="NZ_JADCLJ010000006.1"/>
</dbReference>
<evidence type="ECO:0000256" key="1">
    <source>
        <dbReference type="SAM" id="SignalP"/>
    </source>
</evidence>
<dbReference type="Gene3D" id="3.10.450.390">
    <property type="entry name" value="Protein of unknown function DUF3889"/>
    <property type="match status" value="1"/>
</dbReference>
<proteinExistence type="predicted"/>
<name>A0ABR9QEB2_9BACI</name>
<keyword evidence="3" id="KW-1185">Reference proteome</keyword>
<evidence type="ECO:0000313" key="2">
    <source>
        <dbReference type="EMBL" id="MBE4906829.1"/>
    </source>
</evidence>